<evidence type="ECO:0000256" key="1">
    <source>
        <dbReference type="SAM" id="MobiDB-lite"/>
    </source>
</evidence>
<proteinExistence type="predicted"/>
<name>A0A1H9T4C9_9PSEU</name>
<feature type="compositionally biased region" description="Gly residues" evidence="1">
    <location>
        <begin position="72"/>
        <end position="89"/>
    </location>
</feature>
<feature type="compositionally biased region" description="Gly residues" evidence="1">
    <location>
        <begin position="50"/>
        <end position="65"/>
    </location>
</feature>
<dbReference type="STRING" id="155974.SAMN04487818_10669"/>
<keyword evidence="4" id="KW-1185">Reference proteome</keyword>
<dbReference type="EMBL" id="FOGI01000006">
    <property type="protein sequence ID" value="SER92082.1"/>
    <property type="molecule type" value="Genomic_DNA"/>
</dbReference>
<evidence type="ECO:0000313" key="4">
    <source>
        <dbReference type="Proteomes" id="UP000199051"/>
    </source>
</evidence>
<evidence type="ECO:0000313" key="3">
    <source>
        <dbReference type="EMBL" id="SER92082.1"/>
    </source>
</evidence>
<sequence length="338" mass="33513">MLTKKRLSIIAGIAALALVGTGSPALADTGWGSTDCGQVPTPACELEAGSNGGGGSPGGSSGHGGTPHRPGAGAGGGGQGGSGDTSSGGGNSVANCSYVRSDFQPPAGGVISAAYHRPVALGGVVQAAMPRPAVARAAQPGQGAGAWYVWTCDTEGVAHGMYRSPVWMADGQAPGEALLPSPAELSRVARRQLRLPSPAIAASPTGEQLVNLPTWLWLTGSWRPVSATASVPGVSVTAVATPTSVSWVMGDGSTVTCTGPGTSYQAGGDPRAASPTCGHVYRRSSTSLPGQVYVVSATVHWRVSWSGAGQGGVFPDLTTTGTAVFRVAESQVLNNGGG</sequence>
<accession>A0A1H9T4C9</accession>
<dbReference type="Proteomes" id="UP000199051">
    <property type="component" value="Unassembled WGS sequence"/>
</dbReference>
<gene>
    <name evidence="3" type="ORF">SAMN04487818_10669</name>
</gene>
<protein>
    <recommendedName>
        <fullName evidence="5">ATP/GTP-binding protein</fullName>
    </recommendedName>
</protein>
<dbReference type="AlphaFoldDB" id="A0A1H9T4C9"/>
<organism evidence="3 4">
    <name type="scientific">Actinokineospora terrae</name>
    <dbReference type="NCBI Taxonomy" id="155974"/>
    <lineage>
        <taxon>Bacteria</taxon>
        <taxon>Bacillati</taxon>
        <taxon>Actinomycetota</taxon>
        <taxon>Actinomycetes</taxon>
        <taxon>Pseudonocardiales</taxon>
        <taxon>Pseudonocardiaceae</taxon>
        <taxon>Actinokineospora</taxon>
    </lineage>
</organism>
<evidence type="ECO:0000256" key="2">
    <source>
        <dbReference type="SAM" id="SignalP"/>
    </source>
</evidence>
<feature type="region of interest" description="Disordered" evidence="1">
    <location>
        <begin position="42"/>
        <end position="89"/>
    </location>
</feature>
<reference evidence="4" key="1">
    <citation type="submission" date="2016-10" db="EMBL/GenBank/DDBJ databases">
        <authorList>
            <person name="Varghese N."/>
            <person name="Submissions S."/>
        </authorList>
    </citation>
    <scope>NUCLEOTIDE SEQUENCE [LARGE SCALE GENOMIC DNA]</scope>
    <source>
        <strain evidence="4">DSM 44260</strain>
    </source>
</reference>
<evidence type="ECO:0008006" key="5">
    <source>
        <dbReference type="Google" id="ProtNLM"/>
    </source>
</evidence>
<feature type="signal peptide" evidence="2">
    <location>
        <begin position="1"/>
        <end position="27"/>
    </location>
</feature>
<feature type="chain" id="PRO_5011715267" description="ATP/GTP-binding protein" evidence="2">
    <location>
        <begin position="28"/>
        <end position="338"/>
    </location>
</feature>
<keyword evidence="2" id="KW-0732">Signal</keyword>